<accession>A0A2T3A8D3</accession>
<gene>
    <name evidence="13" type="ORF">BD289DRAFT_252360</name>
</gene>
<dbReference type="GO" id="GO:0042545">
    <property type="term" value="P:cell wall modification"/>
    <property type="evidence" value="ECO:0007669"/>
    <property type="project" value="UniProtKB-UniRule"/>
</dbReference>
<comment type="similarity">
    <text evidence="3">Belongs to the pectinesterase family.</text>
</comment>
<dbReference type="GO" id="GO:0045490">
    <property type="term" value="P:pectin catabolic process"/>
    <property type="evidence" value="ECO:0007669"/>
    <property type="project" value="UniProtKB-UniRule"/>
</dbReference>
<evidence type="ECO:0000313" key="14">
    <source>
        <dbReference type="Proteomes" id="UP000241462"/>
    </source>
</evidence>
<dbReference type="STRING" id="2025994.A0A2T3A8D3"/>
<feature type="domain" description="Pectinesterase catalytic" evidence="12">
    <location>
        <begin position="49"/>
        <end position="307"/>
    </location>
</feature>
<keyword evidence="6 11" id="KW-0732">Signal</keyword>
<reference evidence="13 14" key="1">
    <citation type="journal article" date="2018" name="Mycol. Prog.">
        <title>Coniella lustricola, a new species from submerged detritus.</title>
        <authorList>
            <person name="Raudabaugh D.B."/>
            <person name="Iturriaga T."/>
            <person name="Carver A."/>
            <person name="Mondo S."/>
            <person name="Pangilinan J."/>
            <person name="Lipzen A."/>
            <person name="He G."/>
            <person name="Amirebrahimi M."/>
            <person name="Grigoriev I.V."/>
            <person name="Miller A.N."/>
        </authorList>
    </citation>
    <scope>NUCLEOTIDE SEQUENCE [LARGE SCALE GENOMIC DNA]</scope>
    <source>
        <strain evidence="13 14">B22-T-1</strain>
    </source>
</reference>
<comment type="function">
    <text evidence="11">Involved in maceration and soft-rotting of plant tissue.</text>
</comment>
<dbReference type="InterPro" id="IPR033131">
    <property type="entry name" value="Pectinesterase_Asp_AS"/>
</dbReference>
<feature type="chain" id="PRO_5015374299" description="Pectinesterase" evidence="11">
    <location>
        <begin position="20"/>
        <end position="332"/>
    </location>
</feature>
<evidence type="ECO:0000256" key="4">
    <source>
        <dbReference type="ARBA" id="ARBA00013229"/>
    </source>
</evidence>
<evidence type="ECO:0000256" key="10">
    <source>
        <dbReference type="PROSITE-ProRule" id="PRU10040"/>
    </source>
</evidence>
<dbReference type="GO" id="GO:0005576">
    <property type="term" value="C:extracellular region"/>
    <property type="evidence" value="ECO:0007669"/>
    <property type="project" value="UniProtKB-SubCell"/>
</dbReference>
<dbReference type="EMBL" id="KZ678439">
    <property type="protein sequence ID" value="PSR85671.1"/>
    <property type="molecule type" value="Genomic_DNA"/>
</dbReference>
<evidence type="ECO:0000256" key="7">
    <source>
        <dbReference type="ARBA" id="ARBA00022801"/>
    </source>
</evidence>
<dbReference type="InterPro" id="IPR011050">
    <property type="entry name" value="Pectin_lyase_fold/virulence"/>
</dbReference>
<dbReference type="FunFam" id="2.160.20.10:FF:000014">
    <property type="entry name" value="Pectinesterase"/>
    <property type="match status" value="1"/>
</dbReference>
<comment type="catalytic activity">
    <reaction evidence="9 11">
        <text>[(1-&gt;4)-alpha-D-galacturonosyl methyl ester](n) + n H2O = [(1-&gt;4)-alpha-D-galacturonosyl](n) + n methanol + n H(+)</text>
        <dbReference type="Rhea" id="RHEA:22380"/>
        <dbReference type="Rhea" id="RHEA-COMP:14570"/>
        <dbReference type="Rhea" id="RHEA-COMP:14573"/>
        <dbReference type="ChEBI" id="CHEBI:15377"/>
        <dbReference type="ChEBI" id="CHEBI:15378"/>
        <dbReference type="ChEBI" id="CHEBI:17790"/>
        <dbReference type="ChEBI" id="CHEBI:140522"/>
        <dbReference type="ChEBI" id="CHEBI:140523"/>
        <dbReference type="EC" id="3.1.1.11"/>
    </reaction>
</comment>
<evidence type="ECO:0000313" key="13">
    <source>
        <dbReference type="EMBL" id="PSR85671.1"/>
    </source>
</evidence>
<evidence type="ECO:0000259" key="12">
    <source>
        <dbReference type="Pfam" id="PF01095"/>
    </source>
</evidence>
<dbReference type="SUPFAM" id="SSF51126">
    <property type="entry name" value="Pectin lyase-like"/>
    <property type="match status" value="1"/>
</dbReference>
<dbReference type="OrthoDB" id="2019149at2759"/>
<dbReference type="Proteomes" id="UP000241462">
    <property type="component" value="Unassembled WGS sequence"/>
</dbReference>
<dbReference type="PANTHER" id="PTHR31321:SF57">
    <property type="entry name" value="PECTINESTERASE 53-RELATED"/>
    <property type="match status" value="1"/>
</dbReference>
<comment type="pathway">
    <text evidence="2 11">Glycan metabolism; pectin degradation; 2-dehydro-3-deoxy-D-gluconate from pectin: step 1/5.</text>
</comment>
<dbReference type="InterPro" id="IPR012334">
    <property type="entry name" value="Pectin_lyas_fold"/>
</dbReference>
<dbReference type="EC" id="3.1.1.11" evidence="4 11"/>
<dbReference type="AlphaFoldDB" id="A0A2T3A8D3"/>
<evidence type="ECO:0000256" key="5">
    <source>
        <dbReference type="ARBA" id="ARBA00022525"/>
    </source>
</evidence>
<sequence>MRLSQGLVVLATLITAAASSPTSTLQKRRTSRTSPPSGCLVVDSTESSTSGWYTTLNDAVAALSGSGSACIFVYSGTYTLTEQVMIDYEGALTLYGYTTDTSTYADNAVIIQWSMTSTEAGSDSASAAIQVLSDNFSMYNINVKNTYGSGTQAIAFTAHGDQHGYYGCGFYGYQDTLYAYAGNQYYKGCYIEGAVDYIFGAAGAWFEQCQLVSNGGGAITANGRESDDDTWYVINNSTISAASGLDLSEDVYLGRPWRDDARVMFQYSSLSDIINPVGWTTLDTTAVPTFEEYENTGAGSNTSERVQETTATGPVTMDELWPDGYAWIDSTY</sequence>
<proteinExistence type="inferred from homology"/>
<keyword evidence="8 11" id="KW-0063">Aspartyl esterase</keyword>
<comment type="subcellular location">
    <subcellularLocation>
        <location evidence="1 11">Secreted</location>
    </subcellularLocation>
</comment>
<evidence type="ECO:0000256" key="1">
    <source>
        <dbReference type="ARBA" id="ARBA00004613"/>
    </source>
</evidence>
<evidence type="ECO:0000256" key="3">
    <source>
        <dbReference type="ARBA" id="ARBA00008891"/>
    </source>
</evidence>
<protein>
    <recommendedName>
        <fullName evidence="4 11">Pectinesterase</fullName>
        <ecNumber evidence="4 11">3.1.1.11</ecNumber>
    </recommendedName>
</protein>
<evidence type="ECO:0000256" key="11">
    <source>
        <dbReference type="RuleBase" id="RU000589"/>
    </source>
</evidence>
<dbReference type="InterPro" id="IPR000070">
    <property type="entry name" value="Pectinesterase_cat"/>
</dbReference>
<name>A0A2T3A8D3_9PEZI</name>
<evidence type="ECO:0000256" key="2">
    <source>
        <dbReference type="ARBA" id="ARBA00005184"/>
    </source>
</evidence>
<evidence type="ECO:0000256" key="6">
    <source>
        <dbReference type="ARBA" id="ARBA00022729"/>
    </source>
</evidence>
<dbReference type="GO" id="GO:0030599">
    <property type="term" value="F:pectinesterase activity"/>
    <property type="evidence" value="ECO:0007669"/>
    <property type="project" value="UniProtKB-UniRule"/>
</dbReference>
<keyword evidence="11" id="KW-0961">Cell wall biogenesis/degradation</keyword>
<dbReference type="Gene3D" id="2.160.20.10">
    <property type="entry name" value="Single-stranded right-handed beta-helix, Pectin lyase-like"/>
    <property type="match status" value="1"/>
</dbReference>
<feature type="signal peptide" evidence="11">
    <location>
        <begin position="1"/>
        <end position="19"/>
    </location>
</feature>
<evidence type="ECO:0000256" key="9">
    <source>
        <dbReference type="ARBA" id="ARBA00047928"/>
    </source>
</evidence>
<evidence type="ECO:0000256" key="8">
    <source>
        <dbReference type="ARBA" id="ARBA00023085"/>
    </source>
</evidence>
<dbReference type="UniPathway" id="UPA00545">
    <property type="reaction ID" value="UER00823"/>
</dbReference>
<keyword evidence="7 11" id="KW-0378">Hydrolase</keyword>
<feature type="active site" evidence="10">
    <location>
        <position position="196"/>
    </location>
</feature>
<dbReference type="PANTHER" id="PTHR31321">
    <property type="entry name" value="ACYL-COA THIOESTER HYDROLASE YBHC-RELATED"/>
    <property type="match status" value="1"/>
</dbReference>
<keyword evidence="5 11" id="KW-0964">Secreted</keyword>
<keyword evidence="14" id="KW-1185">Reference proteome</keyword>
<dbReference type="Pfam" id="PF01095">
    <property type="entry name" value="Pectinesterase"/>
    <property type="match status" value="1"/>
</dbReference>
<dbReference type="InParanoid" id="A0A2T3A8D3"/>
<organism evidence="13 14">
    <name type="scientific">Coniella lustricola</name>
    <dbReference type="NCBI Taxonomy" id="2025994"/>
    <lineage>
        <taxon>Eukaryota</taxon>
        <taxon>Fungi</taxon>
        <taxon>Dikarya</taxon>
        <taxon>Ascomycota</taxon>
        <taxon>Pezizomycotina</taxon>
        <taxon>Sordariomycetes</taxon>
        <taxon>Sordariomycetidae</taxon>
        <taxon>Diaporthales</taxon>
        <taxon>Schizoparmaceae</taxon>
        <taxon>Coniella</taxon>
    </lineage>
</organism>
<dbReference type="PROSITE" id="PS00503">
    <property type="entry name" value="PECTINESTERASE_2"/>
    <property type="match status" value="1"/>
</dbReference>